<feature type="chain" id="PRO_5041303814" evidence="1">
    <location>
        <begin position="20"/>
        <end position="154"/>
    </location>
</feature>
<comment type="caution">
    <text evidence="2">The sequence shown here is derived from an EMBL/GenBank/DDBJ whole genome shotgun (WGS) entry which is preliminary data.</text>
</comment>
<dbReference type="AlphaFoldDB" id="A0AA39LTI8"/>
<gene>
    <name evidence="2" type="ORF">QR680_004323</name>
</gene>
<evidence type="ECO:0000313" key="2">
    <source>
        <dbReference type="EMBL" id="KAK0409068.1"/>
    </source>
</evidence>
<organism evidence="2 3">
    <name type="scientific">Steinernema hermaphroditum</name>
    <dbReference type="NCBI Taxonomy" id="289476"/>
    <lineage>
        <taxon>Eukaryota</taxon>
        <taxon>Metazoa</taxon>
        <taxon>Ecdysozoa</taxon>
        <taxon>Nematoda</taxon>
        <taxon>Chromadorea</taxon>
        <taxon>Rhabditida</taxon>
        <taxon>Tylenchina</taxon>
        <taxon>Panagrolaimomorpha</taxon>
        <taxon>Strongyloidoidea</taxon>
        <taxon>Steinernematidae</taxon>
        <taxon>Steinernema</taxon>
    </lineage>
</organism>
<protein>
    <submittedName>
        <fullName evidence="2">Uncharacterized protein</fullName>
    </submittedName>
</protein>
<reference evidence="2" key="1">
    <citation type="submission" date="2023-06" db="EMBL/GenBank/DDBJ databases">
        <title>Genomic analysis of the entomopathogenic nematode Steinernema hermaphroditum.</title>
        <authorList>
            <person name="Schwarz E.M."/>
            <person name="Heppert J.K."/>
            <person name="Baniya A."/>
            <person name="Schwartz H.T."/>
            <person name="Tan C.-H."/>
            <person name="Antoshechkin I."/>
            <person name="Sternberg P.W."/>
            <person name="Goodrich-Blair H."/>
            <person name="Dillman A.R."/>
        </authorList>
    </citation>
    <scope>NUCLEOTIDE SEQUENCE</scope>
    <source>
        <strain evidence="2">PS9179</strain>
        <tissue evidence="2">Whole animal</tissue>
    </source>
</reference>
<feature type="signal peptide" evidence="1">
    <location>
        <begin position="1"/>
        <end position="19"/>
    </location>
</feature>
<accession>A0AA39LTI8</accession>
<evidence type="ECO:0000256" key="1">
    <source>
        <dbReference type="SAM" id="SignalP"/>
    </source>
</evidence>
<keyword evidence="1" id="KW-0732">Signal</keyword>
<proteinExistence type="predicted"/>
<dbReference type="Proteomes" id="UP001175271">
    <property type="component" value="Unassembled WGS sequence"/>
</dbReference>
<sequence>MRSLHFLLLLVTFVAFSMAAPPCHWKICVQRLYAGGSMYDCPHECRAYLYSHFLQNYDPRYEDSYGSYLDQDSNVILNADKVKPCIQGVMPQSETLRKMHFHALRATTASELMDRIILHTTEPILMGFQKVSVAHEMESASNVYVMLEAVPSKH</sequence>
<keyword evidence="3" id="KW-1185">Reference proteome</keyword>
<evidence type="ECO:0000313" key="3">
    <source>
        <dbReference type="Proteomes" id="UP001175271"/>
    </source>
</evidence>
<name>A0AA39LTI8_9BILA</name>
<dbReference type="EMBL" id="JAUCMV010000003">
    <property type="protein sequence ID" value="KAK0409068.1"/>
    <property type="molecule type" value="Genomic_DNA"/>
</dbReference>